<protein>
    <submittedName>
        <fullName evidence="1">Uncharacterized protein</fullName>
    </submittedName>
</protein>
<proteinExistence type="predicted"/>
<gene>
    <name evidence="1" type="ORF">ILEXP_LOCUS56948</name>
</gene>
<accession>A0ABC8UZG4</accession>
<dbReference type="Proteomes" id="UP001642360">
    <property type="component" value="Unassembled WGS sequence"/>
</dbReference>
<keyword evidence="2" id="KW-1185">Reference proteome</keyword>
<evidence type="ECO:0000313" key="2">
    <source>
        <dbReference type="Proteomes" id="UP001642360"/>
    </source>
</evidence>
<reference evidence="1 2" key="1">
    <citation type="submission" date="2024-02" db="EMBL/GenBank/DDBJ databases">
        <authorList>
            <person name="Vignale AGUSTIN F."/>
            <person name="Sosa J E."/>
            <person name="Modenutti C."/>
        </authorList>
    </citation>
    <scope>NUCLEOTIDE SEQUENCE [LARGE SCALE GENOMIC DNA]</scope>
</reference>
<organism evidence="1 2">
    <name type="scientific">Ilex paraguariensis</name>
    <name type="common">yerba mate</name>
    <dbReference type="NCBI Taxonomy" id="185542"/>
    <lineage>
        <taxon>Eukaryota</taxon>
        <taxon>Viridiplantae</taxon>
        <taxon>Streptophyta</taxon>
        <taxon>Embryophyta</taxon>
        <taxon>Tracheophyta</taxon>
        <taxon>Spermatophyta</taxon>
        <taxon>Magnoliopsida</taxon>
        <taxon>eudicotyledons</taxon>
        <taxon>Gunneridae</taxon>
        <taxon>Pentapetalae</taxon>
        <taxon>asterids</taxon>
        <taxon>campanulids</taxon>
        <taxon>Aquifoliales</taxon>
        <taxon>Aquifoliaceae</taxon>
        <taxon>Ilex</taxon>
    </lineage>
</organism>
<comment type="caution">
    <text evidence="1">The sequence shown here is derived from an EMBL/GenBank/DDBJ whole genome shotgun (WGS) entry which is preliminary data.</text>
</comment>
<name>A0ABC8UZG4_9AQUA</name>
<sequence length="108" mass="12543">MFLPVNTRFDQLMISRDHYHEQGEGSTECNGNGRNIGDSHYVSGGLISLINLKMAKLEFSRYNARKIPPWWFLIPSNSYSNNPMFIIRPSVYRKYTFVKITSTRRHGA</sequence>
<evidence type="ECO:0000313" key="1">
    <source>
        <dbReference type="EMBL" id="CAK9186455.1"/>
    </source>
</evidence>
<dbReference type="AlphaFoldDB" id="A0ABC8UZG4"/>
<dbReference type="EMBL" id="CAUOFW020009591">
    <property type="protein sequence ID" value="CAK9186455.1"/>
    <property type="molecule type" value="Genomic_DNA"/>
</dbReference>